<organism evidence="3">
    <name type="scientific">Pandoravirus neocaledonia</name>
    <dbReference type="NCBI Taxonomy" id="2107708"/>
    <lineage>
        <taxon>Viruses</taxon>
        <taxon>Pandoravirus</taxon>
    </lineage>
</organism>
<feature type="region of interest" description="Disordered" evidence="1">
    <location>
        <begin position="1"/>
        <end position="63"/>
    </location>
</feature>
<feature type="compositionally biased region" description="Acidic residues" evidence="1">
    <location>
        <begin position="250"/>
        <end position="259"/>
    </location>
</feature>
<dbReference type="EMBL" id="MG011690">
    <property type="protein sequence ID" value="AVK76521.1"/>
    <property type="molecule type" value="Genomic_DNA"/>
</dbReference>
<evidence type="ECO:0000256" key="1">
    <source>
        <dbReference type="SAM" id="MobiDB-lite"/>
    </source>
</evidence>
<dbReference type="CDD" id="cd09917">
    <property type="entry name" value="F-box_SF"/>
    <property type="match status" value="1"/>
</dbReference>
<evidence type="ECO:0000259" key="2">
    <source>
        <dbReference type="PROSITE" id="PS50181"/>
    </source>
</evidence>
<dbReference type="GeneID" id="36843234"/>
<dbReference type="KEGG" id="vg:36843234"/>
<feature type="compositionally biased region" description="Basic residues" evidence="1">
    <location>
        <begin position="32"/>
        <end position="50"/>
    </location>
</feature>
<dbReference type="SUPFAM" id="SSF81383">
    <property type="entry name" value="F-box domain"/>
    <property type="match status" value="1"/>
</dbReference>
<feature type="region of interest" description="Disordered" evidence="1">
    <location>
        <begin position="175"/>
        <end position="200"/>
    </location>
</feature>
<feature type="compositionally biased region" description="Polar residues" evidence="1">
    <location>
        <begin position="175"/>
        <end position="184"/>
    </location>
</feature>
<accession>A0A2U7UDH8</accession>
<sequence length="809" mass="84445">METEIPSPADPVIDGDDPHRQPNDGETAVPSCKRRGGQPGKRRRGAKRQRTSNAADVAGTTDDDAIGLTDLPAEIALAILSHCSAVDVARMGMACRWAAAVVFDPPSMRQLYRRAVGASCTDDPLCMGRFGDVVDVDYFAAADPAPLNVVRLADCGRHRGDNHGRVRSTRIRSPSTLFNSTPTVSKRYAPPPVAAPRIDGDGRGGLHVICGIDSTRCRGRHGLPKDGCDDCDENGTKSIPNERGEVCNNNDDDDDDDGGGGDNGGDSGSGPTRSGTAAQMRAARKQAVVSTSACGLPTPVVPAERLARDDPCMPCGRRVGAAEIAAVMEEAGWRCGHLPPSLAEAIGPLRCMALAEAAAESAAGTRRGSAKKRGGARLVKTIRRTGLGHTSTVAWGFWREGRLVGPGLVARASCRADVGARFDARWALAWEDDMTRSDGRYRPGASAPFVQRTWRVVGARTGATVTCGDATGALGAAMTSTTDDGATVSALVGPATRAAAYGTTVVVGPGRVVRSYGSRTCETVAPVVGIDEMDACLWTSATAGRSDESGAHPSGTVRAARDVPIAGTDVAVYRGAVDAADRPHGHGAVYALDASLDRETVVYEGSWQGGVAHGWGRLFDPTLPAEAHRDARPLFVGYFCKGAPVGSGSLSPAPGCTVEAAGWWAAAEDDDVAYTPAPRGSGVVHLPCGAQLTCDWQRAGAPPIVYAVRHRDAALGRAVDAGDCVITVEALDTPRDSDLWAAAIEQTLLDRTDALCQMAPIVPHTGSRTAARWMGSALTAPSLRFRVRCGDSPDAVIAVDLASMIVSWA</sequence>
<protein>
    <submittedName>
        <fullName evidence="3">F-box domain containing protein</fullName>
    </submittedName>
</protein>
<feature type="region of interest" description="Disordered" evidence="1">
    <location>
        <begin position="239"/>
        <end position="278"/>
    </location>
</feature>
<reference evidence="3" key="1">
    <citation type="journal article" date="2018" name="Nat. Commun.">
        <title>Diversity and evolution of the emerging Pandoraviridae family.</title>
        <authorList>
            <person name="Legendre M."/>
            <person name="Fabre E."/>
            <person name="Poirot O."/>
            <person name="Jeudy S."/>
            <person name="Lartigue A."/>
            <person name="Alempic J.M."/>
            <person name="Beucher L."/>
            <person name="Philippe N."/>
            <person name="Bertaux L."/>
            <person name="Christo-Foroux E."/>
            <person name="Labadie K."/>
            <person name="Coute Y."/>
            <person name="Abergel C."/>
            <person name="Claverie J.M."/>
        </authorList>
    </citation>
    <scope>NUCLEOTIDE SEQUENCE [LARGE SCALE GENOMIC DNA]</scope>
    <source>
        <strain evidence="3">Neocaledonia</strain>
    </source>
</reference>
<feature type="domain" description="F-box" evidence="2">
    <location>
        <begin position="65"/>
        <end position="115"/>
    </location>
</feature>
<proteinExistence type="predicted"/>
<dbReference type="InterPro" id="IPR001810">
    <property type="entry name" value="F-box_dom"/>
</dbReference>
<name>A0A2U7UDH8_9VIRU</name>
<dbReference type="RefSeq" id="YP_009482524.1">
    <property type="nucleotide sequence ID" value="NC_037666.1"/>
</dbReference>
<dbReference type="PROSITE" id="PS50181">
    <property type="entry name" value="FBOX"/>
    <property type="match status" value="1"/>
</dbReference>
<dbReference type="Proteomes" id="UP000249287">
    <property type="component" value="Segment"/>
</dbReference>
<evidence type="ECO:0000313" key="3">
    <source>
        <dbReference type="EMBL" id="AVK76521.1"/>
    </source>
</evidence>
<dbReference type="InterPro" id="IPR036047">
    <property type="entry name" value="F-box-like_dom_sf"/>
</dbReference>
<gene>
    <name evidence="3" type="ORF">pneo_cds_914</name>
</gene>